<dbReference type="AlphaFoldDB" id="A0AAN8K759"/>
<dbReference type="GO" id="GO:0003735">
    <property type="term" value="F:structural constituent of ribosome"/>
    <property type="evidence" value="ECO:0007669"/>
    <property type="project" value="InterPro"/>
</dbReference>
<sequence length="181" mass="21335">MASMKILVHIQRSIPKVYHRLCCTTNQKIVSLNKISHHQYSTDSIHPVNSSIKSSEEQQWHEKDTFNHEEVKRLLEEMEDDEPIANMNNPYKAKQRKCILCTRNVYIDYKNVELLSQFVSQHSGRILPRSRTGLCIPMQKHIARLIQRARTLAFMPYMHKDPEYIPQTKNIFIQKNDDSSK</sequence>
<keyword evidence="2" id="KW-0689">Ribosomal protein</keyword>
<accession>A0AAN8K759</accession>
<keyword evidence="3" id="KW-0687">Ribonucleoprotein</keyword>
<comment type="similarity">
    <text evidence="1">Belongs to the bacterial ribosomal protein bS18 family.</text>
</comment>
<dbReference type="InterPro" id="IPR036870">
    <property type="entry name" value="Ribosomal_bS18_sf"/>
</dbReference>
<dbReference type="Proteomes" id="UP001347796">
    <property type="component" value="Unassembled WGS sequence"/>
</dbReference>
<comment type="caution">
    <text evidence="4">The sequence shown here is derived from an EMBL/GenBank/DDBJ whole genome shotgun (WGS) entry which is preliminary data.</text>
</comment>
<dbReference type="PANTHER" id="PTHR13479:SF40">
    <property type="entry name" value="SMALL RIBOSOMAL SUBUNIT PROTEIN BS18M"/>
    <property type="match status" value="1"/>
</dbReference>
<evidence type="ECO:0000256" key="3">
    <source>
        <dbReference type="ARBA" id="ARBA00023274"/>
    </source>
</evidence>
<name>A0AAN8K759_PATCE</name>
<reference evidence="4 5" key="1">
    <citation type="submission" date="2024-01" db="EMBL/GenBank/DDBJ databases">
        <title>The genome of the rayed Mediterranean limpet Patella caerulea (Linnaeus, 1758).</title>
        <authorList>
            <person name="Anh-Thu Weber A."/>
            <person name="Halstead-Nussloch G."/>
        </authorList>
    </citation>
    <scope>NUCLEOTIDE SEQUENCE [LARGE SCALE GENOMIC DNA]</scope>
    <source>
        <strain evidence="4">AATW-2023a</strain>
        <tissue evidence="4">Whole specimen</tissue>
    </source>
</reference>
<dbReference type="NCBIfam" id="TIGR00165">
    <property type="entry name" value="S18"/>
    <property type="match status" value="1"/>
</dbReference>
<dbReference type="HAMAP" id="MF_00270">
    <property type="entry name" value="Ribosomal_bS18"/>
    <property type="match status" value="1"/>
</dbReference>
<dbReference type="EMBL" id="JAZGQO010000006">
    <property type="protein sequence ID" value="KAK6185809.1"/>
    <property type="molecule type" value="Genomic_DNA"/>
</dbReference>
<dbReference type="Gene3D" id="4.10.640.10">
    <property type="entry name" value="Ribosomal protein S18"/>
    <property type="match status" value="1"/>
</dbReference>
<evidence type="ECO:0008006" key="6">
    <source>
        <dbReference type="Google" id="ProtNLM"/>
    </source>
</evidence>
<dbReference type="InterPro" id="IPR001648">
    <property type="entry name" value="Ribosomal_bS18"/>
</dbReference>
<protein>
    <recommendedName>
        <fullName evidence="6">30S ribosomal protein S18, chloroplastic</fullName>
    </recommendedName>
</protein>
<evidence type="ECO:0000313" key="5">
    <source>
        <dbReference type="Proteomes" id="UP001347796"/>
    </source>
</evidence>
<keyword evidence="5" id="KW-1185">Reference proteome</keyword>
<dbReference type="GO" id="GO:0070181">
    <property type="term" value="F:small ribosomal subunit rRNA binding"/>
    <property type="evidence" value="ECO:0007669"/>
    <property type="project" value="TreeGrafter"/>
</dbReference>
<evidence type="ECO:0000313" key="4">
    <source>
        <dbReference type="EMBL" id="KAK6185809.1"/>
    </source>
</evidence>
<dbReference type="GO" id="GO:0005763">
    <property type="term" value="C:mitochondrial small ribosomal subunit"/>
    <property type="evidence" value="ECO:0007669"/>
    <property type="project" value="TreeGrafter"/>
</dbReference>
<evidence type="ECO:0000256" key="1">
    <source>
        <dbReference type="ARBA" id="ARBA00005589"/>
    </source>
</evidence>
<dbReference type="GO" id="GO:0032543">
    <property type="term" value="P:mitochondrial translation"/>
    <property type="evidence" value="ECO:0007669"/>
    <property type="project" value="TreeGrafter"/>
</dbReference>
<evidence type="ECO:0000256" key="2">
    <source>
        <dbReference type="ARBA" id="ARBA00022980"/>
    </source>
</evidence>
<dbReference type="PANTHER" id="PTHR13479">
    <property type="entry name" value="30S RIBOSOMAL PROTEIN S18"/>
    <property type="match status" value="1"/>
</dbReference>
<dbReference type="Pfam" id="PF01084">
    <property type="entry name" value="Ribosomal_S18"/>
    <property type="match status" value="1"/>
</dbReference>
<organism evidence="4 5">
    <name type="scientific">Patella caerulea</name>
    <name type="common">Rayed Mediterranean limpet</name>
    <dbReference type="NCBI Taxonomy" id="87958"/>
    <lineage>
        <taxon>Eukaryota</taxon>
        <taxon>Metazoa</taxon>
        <taxon>Spiralia</taxon>
        <taxon>Lophotrochozoa</taxon>
        <taxon>Mollusca</taxon>
        <taxon>Gastropoda</taxon>
        <taxon>Patellogastropoda</taxon>
        <taxon>Patelloidea</taxon>
        <taxon>Patellidae</taxon>
        <taxon>Patella</taxon>
    </lineage>
</organism>
<proteinExistence type="inferred from homology"/>
<gene>
    <name evidence="4" type="ORF">SNE40_007958</name>
</gene>
<dbReference type="SUPFAM" id="SSF46911">
    <property type="entry name" value="Ribosomal protein S18"/>
    <property type="match status" value="1"/>
</dbReference>